<keyword evidence="7 10" id="KW-0506">mRNA capping</keyword>
<evidence type="ECO:0000256" key="4">
    <source>
        <dbReference type="ARBA" id="ARBA00022679"/>
    </source>
</evidence>
<evidence type="ECO:0000256" key="11">
    <source>
        <dbReference type="PIRSR" id="PIRSR028762-1"/>
    </source>
</evidence>
<keyword evidence="4 10" id="KW-0808">Transferase</keyword>
<dbReference type="AlphaFoldDB" id="A0A9P0Q1V1"/>
<dbReference type="OrthoDB" id="10248867at2759"/>
<feature type="region of interest" description="Disordered" evidence="12">
    <location>
        <begin position="24"/>
        <end position="67"/>
    </location>
</feature>
<dbReference type="GO" id="GO:0005634">
    <property type="term" value="C:nucleus"/>
    <property type="evidence" value="ECO:0007669"/>
    <property type="project" value="UniProtKB-SubCell"/>
</dbReference>
<dbReference type="PIRSF" id="PIRSF028762">
    <property type="entry name" value="ABD1"/>
    <property type="match status" value="1"/>
</dbReference>
<keyword evidence="3 10" id="KW-0507">mRNA processing</keyword>
<proteinExistence type="inferred from homology"/>
<gene>
    <name evidence="14" type="ORF">ACAOBT_LOCUS29429</name>
</gene>
<dbReference type="InterPro" id="IPR039753">
    <property type="entry name" value="RG7MT1"/>
</dbReference>
<organism evidence="14 15">
    <name type="scientific">Acanthoscelides obtectus</name>
    <name type="common">Bean weevil</name>
    <name type="synonym">Bruchus obtectus</name>
    <dbReference type="NCBI Taxonomy" id="200917"/>
    <lineage>
        <taxon>Eukaryota</taxon>
        <taxon>Metazoa</taxon>
        <taxon>Ecdysozoa</taxon>
        <taxon>Arthropoda</taxon>
        <taxon>Hexapoda</taxon>
        <taxon>Insecta</taxon>
        <taxon>Pterygota</taxon>
        <taxon>Neoptera</taxon>
        <taxon>Endopterygota</taxon>
        <taxon>Coleoptera</taxon>
        <taxon>Polyphaga</taxon>
        <taxon>Cucujiformia</taxon>
        <taxon>Chrysomeloidea</taxon>
        <taxon>Chrysomelidae</taxon>
        <taxon>Bruchinae</taxon>
        <taxon>Bruchini</taxon>
        <taxon>Acanthoscelides</taxon>
    </lineage>
</organism>
<evidence type="ECO:0000256" key="10">
    <source>
        <dbReference type="PIRNR" id="PIRNR028762"/>
    </source>
</evidence>
<keyword evidence="2 10" id="KW-0489">Methyltransferase</keyword>
<keyword evidence="15" id="KW-1185">Reference proteome</keyword>
<evidence type="ECO:0000256" key="2">
    <source>
        <dbReference type="ARBA" id="ARBA00022603"/>
    </source>
</evidence>
<dbReference type="EMBL" id="CAKOFQ010007726">
    <property type="protein sequence ID" value="CAH2007017.1"/>
    <property type="molecule type" value="Genomic_DNA"/>
</dbReference>
<evidence type="ECO:0000256" key="6">
    <source>
        <dbReference type="ARBA" id="ARBA00022884"/>
    </source>
</evidence>
<evidence type="ECO:0000256" key="5">
    <source>
        <dbReference type="ARBA" id="ARBA00022691"/>
    </source>
</evidence>
<feature type="domain" description="MRNA cap 0 methyltransferase" evidence="13">
    <location>
        <begin position="98"/>
        <end position="413"/>
    </location>
</feature>
<dbReference type="Pfam" id="PF03291">
    <property type="entry name" value="mRNA_G-N7_MeTrfase"/>
    <property type="match status" value="1"/>
</dbReference>
<dbReference type="PANTHER" id="PTHR12189">
    <property type="entry name" value="MRNA GUANINE-7- METHYLTRANSFERASE"/>
    <property type="match status" value="1"/>
</dbReference>
<comment type="subcellular location">
    <subcellularLocation>
        <location evidence="1 10">Nucleus</location>
    </subcellularLocation>
</comment>
<name>A0A9P0Q1V1_ACAOB</name>
<feature type="binding site" evidence="11">
    <location>
        <position position="227"/>
    </location>
    <ligand>
        <name>S-adenosyl-L-methionine</name>
        <dbReference type="ChEBI" id="CHEBI:59789"/>
    </ligand>
</feature>
<evidence type="ECO:0000256" key="9">
    <source>
        <dbReference type="ARBA" id="ARBA00044712"/>
    </source>
</evidence>
<dbReference type="InterPro" id="IPR016899">
    <property type="entry name" value="mRNA_G-N7_MeTrfase_euk"/>
</dbReference>
<evidence type="ECO:0000259" key="13">
    <source>
        <dbReference type="PROSITE" id="PS51562"/>
    </source>
</evidence>
<comment type="caution">
    <text evidence="14">The sequence shown here is derived from an EMBL/GenBank/DDBJ whole genome shotgun (WGS) entry which is preliminary data.</text>
</comment>
<dbReference type="EC" id="2.1.1.56" evidence="10"/>
<reference evidence="14" key="1">
    <citation type="submission" date="2022-03" db="EMBL/GenBank/DDBJ databases">
        <authorList>
            <person name="Sayadi A."/>
        </authorList>
    </citation>
    <scope>NUCLEOTIDE SEQUENCE</scope>
</reference>
<dbReference type="PANTHER" id="PTHR12189:SF2">
    <property type="entry name" value="MRNA CAP GUANINE-N7 METHYLTRANSFERASE"/>
    <property type="match status" value="1"/>
</dbReference>
<protein>
    <recommendedName>
        <fullName evidence="10">mRNA cap guanine-N(7) methyltransferase</fullName>
        <ecNumber evidence="10">2.1.1.56</ecNumber>
    </recommendedName>
    <alternativeName>
        <fullName evidence="10">mRNA (guanine-N(7))-methyltransferase</fullName>
    </alternativeName>
    <alternativeName>
        <fullName evidence="10">mRNA cap methyltransferase</fullName>
    </alternativeName>
</protein>
<evidence type="ECO:0000256" key="7">
    <source>
        <dbReference type="ARBA" id="ARBA00023042"/>
    </source>
</evidence>
<feature type="binding site" evidence="11">
    <location>
        <position position="111"/>
    </location>
    <ligand>
        <name>S-adenosyl-L-methionine</name>
        <dbReference type="ChEBI" id="CHEBI:59789"/>
    </ligand>
</feature>
<dbReference type="InterPro" id="IPR029063">
    <property type="entry name" value="SAM-dependent_MTases_sf"/>
</dbReference>
<accession>A0A9P0Q1V1</accession>
<evidence type="ECO:0000313" key="15">
    <source>
        <dbReference type="Proteomes" id="UP001152888"/>
    </source>
</evidence>
<feature type="binding site" evidence="11">
    <location>
        <position position="222"/>
    </location>
    <ligand>
        <name>S-adenosyl-L-methionine</name>
        <dbReference type="ChEBI" id="CHEBI:59789"/>
    </ligand>
</feature>
<evidence type="ECO:0000256" key="3">
    <source>
        <dbReference type="ARBA" id="ARBA00022664"/>
    </source>
</evidence>
<evidence type="ECO:0000256" key="12">
    <source>
        <dbReference type="SAM" id="MobiDB-lite"/>
    </source>
</evidence>
<feature type="binding site" evidence="11">
    <location>
        <position position="199"/>
    </location>
    <ligand>
        <name>S-adenosyl-L-methionine</name>
        <dbReference type="ChEBI" id="CHEBI:59789"/>
    </ligand>
</feature>
<evidence type="ECO:0000256" key="8">
    <source>
        <dbReference type="ARBA" id="ARBA00023242"/>
    </source>
</evidence>
<evidence type="ECO:0000313" key="14">
    <source>
        <dbReference type="EMBL" id="CAH2007017.1"/>
    </source>
</evidence>
<feature type="binding site" evidence="11">
    <location>
        <position position="161"/>
    </location>
    <ligand>
        <name>S-adenosyl-L-methionine</name>
        <dbReference type="ChEBI" id="CHEBI:59789"/>
    </ligand>
</feature>
<keyword evidence="5 10" id="KW-0949">S-adenosyl-L-methionine</keyword>
<sequence length="427" mass="48608">MSEISDLEQALLIAAADADSRAYEPVKTSESAEYGLEKETTESEINLEPQPKVKPKKRSLEPNDTSESLSKIRKGYADVVASHYNSLEEKGIIERSKSRIVYLRNFHNWIKSMLINEYLAKVKENKKQHNAPVRVHDMCCGKGGDLLKWRKGGITHLICSDIASISLEQCKARYYHMKGRSARERGGGNIYSIEYICADCTRARLREKYSDPSMKIDLVSCQFAFHYSFESLPQAECMLRNAAECLQPGGYFIGTITDAYDLIARARRSESDTYGNNIYKVSLDFDIDKPPLFGAKCHFQLEDVVDCPEFLVHFPTLVKLAKKFGLKLVKTEKFKDYFERMKNEGKQLLTIMRALESYPPNEGHSSLGEESDDYKHAEEFLKEKGNGQDKVGTMSKSEWEASSIYTTFVFEKVKNTWSADGTPIYDI</sequence>
<comment type="similarity">
    <text evidence="10">Belongs to the class I-like SAM-binding methyltransferase superfamily. mRNA cap 0 methyltransferase family.</text>
</comment>
<dbReference type="GO" id="GO:0003723">
    <property type="term" value="F:RNA binding"/>
    <property type="evidence" value="ECO:0007669"/>
    <property type="project" value="UniProtKB-KW"/>
</dbReference>
<keyword evidence="6 10" id="KW-0694">RNA-binding</keyword>
<dbReference type="Gene3D" id="3.40.50.150">
    <property type="entry name" value="Vaccinia Virus protein VP39"/>
    <property type="match status" value="1"/>
</dbReference>
<dbReference type="Proteomes" id="UP001152888">
    <property type="component" value="Unassembled WGS sequence"/>
</dbReference>
<dbReference type="GO" id="GO:0004482">
    <property type="term" value="F:mRNA 5'-cap (guanine-N7-)-methyltransferase activity"/>
    <property type="evidence" value="ECO:0007669"/>
    <property type="project" value="UniProtKB-EC"/>
</dbReference>
<feature type="binding site" evidence="11">
    <location>
        <position position="139"/>
    </location>
    <ligand>
        <name>S-adenosyl-L-methionine</name>
        <dbReference type="ChEBI" id="CHEBI:59789"/>
    </ligand>
</feature>
<comment type="catalytic activity">
    <reaction evidence="9">
        <text>a 5'-end (5'-triphosphoguanosine)-ribonucleoside in mRNA + S-adenosyl-L-methionine = a 5'-end (N(7)-methyl 5'-triphosphoguanosine)-ribonucleoside in mRNA + S-adenosyl-L-homocysteine</text>
        <dbReference type="Rhea" id="RHEA:67008"/>
        <dbReference type="Rhea" id="RHEA-COMP:17166"/>
        <dbReference type="Rhea" id="RHEA-COMP:17167"/>
        <dbReference type="ChEBI" id="CHEBI:57856"/>
        <dbReference type="ChEBI" id="CHEBI:59789"/>
        <dbReference type="ChEBI" id="CHEBI:156461"/>
        <dbReference type="ChEBI" id="CHEBI:167617"/>
        <dbReference type="EC" id="2.1.1.56"/>
    </reaction>
</comment>
<evidence type="ECO:0000256" key="1">
    <source>
        <dbReference type="ARBA" id="ARBA00004123"/>
    </source>
</evidence>
<dbReference type="CDD" id="cd02440">
    <property type="entry name" value="AdoMet_MTases"/>
    <property type="match status" value="1"/>
</dbReference>
<keyword evidence="8 10" id="KW-0539">Nucleus</keyword>
<dbReference type="SUPFAM" id="SSF53335">
    <property type="entry name" value="S-adenosyl-L-methionine-dependent methyltransferases"/>
    <property type="match status" value="1"/>
</dbReference>
<dbReference type="PROSITE" id="PS51562">
    <property type="entry name" value="RNA_CAP0_MT"/>
    <property type="match status" value="1"/>
</dbReference>
<dbReference type="InterPro" id="IPR004971">
    <property type="entry name" value="mRNA_G-N7_MeTrfase_dom"/>
</dbReference>